<dbReference type="PANTHER" id="PTHR30290:SF9">
    <property type="entry name" value="OLIGOPEPTIDE-BINDING PROTEIN APPA"/>
    <property type="match status" value="1"/>
</dbReference>
<dbReference type="Pfam" id="PF00496">
    <property type="entry name" value="SBP_bac_5"/>
    <property type="match status" value="1"/>
</dbReference>
<dbReference type="EMBL" id="JANUXX010000007">
    <property type="protein sequence ID" value="MCS4488645.1"/>
    <property type="molecule type" value="Genomic_DNA"/>
</dbReference>
<evidence type="ECO:0000256" key="4">
    <source>
        <dbReference type="SAM" id="SignalP"/>
    </source>
</evidence>
<name>A0ABT2F8C4_9STRE</name>
<evidence type="ECO:0000313" key="6">
    <source>
        <dbReference type="EMBL" id="MCS4488645.1"/>
    </source>
</evidence>
<evidence type="ECO:0000256" key="3">
    <source>
        <dbReference type="ARBA" id="ARBA00022729"/>
    </source>
</evidence>
<keyword evidence="2" id="KW-0813">Transport</keyword>
<proteinExistence type="inferred from homology"/>
<keyword evidence="7" id="KW-1185">Reference proteome</keyword>
<dbReference type="PANTHER" id="PTHR30290">
    <property type="entry name" value="PERIPLASMIC BINDING COMPONENT OF ABC TRANSPORTER"/>
    <property type="match status" value="1"/>
</dbReference>
<accession>A0ABT2F8C4</accession>
<feature type="chain" id="PRO_5045681298" evidence="4">
    <location>
        <begin position="22"/>
        <end position="589"/>
    </location>
</feature>
<protein>
    <submittedName>
        <fullName evidence="6">ABC transporter substrate-binding protein</fullName>
    </submittedName>
</protein>
<evidence type="ECO:0000256" key="1">
    <source>
        <dbReference type="ARBA" id="ARBA00005695"/>
    </source>
</evidence>
<dbReference type="RefSeq" id="WP_259139026.1">
    <property type="nucleotide sequence ID" value="NZ_JANUXX010000007.1"/>
</dbReference>
<gene>
    <name evidence="6" type="ORF">NXS10_06715</name>
</gene>
<organism evidence="6 7">
    <name type="scientific">Streptococcus sciuri</name>
    <dbReference type="NCBI Taxonomy" id="2973939"/>
    <lineage>
        <taxon>Bacteria</taxon>
        <taxon>Bacillati</taxon>
        <taxon>Bacillota</taxon>
        <taxon>Bacilli</taxon>
        <taxon>Lactobacillales</taxon>
        <taxon>Streptococcaceae</taxon>
        <taxon>Streptococcus</taxon>
    </lineage>
</organism>
<evidence type="ECO:0000313" key="7">
    <source>
        <dbReference type="Proteomes" id="UP001206548"/>
    </source>
</evidence>
<comment type="caution">
    <text evidence="6">The sequence shown here is derived from an EMBL/GenBank/DDBJ whole genome shotgun (WGS) entry which is preliminary data.</text>
</comment>
<dbReference type="PIRSF" id="PIRSF002741">
    <property type="entry name" value="MppA"/>
    <property type="match status" value="1"/>
</dbReference>
<reference evidence="6 7" key="1">
    <citation type="journal article" date="2023" name="Int. J. Syst. Evol. Microbiol.">
        <title>Streptococcus sciuri sp. nov., Staphylococcus marylandisciuri sp. nov. and Staphylococcus americanisciuri sp. nov., isolated from faeces of eastern grey squirrel (Sciurus carolinensis).</title>
        <authorList>
            <person name="Volokhov D.V."/>
            <person name="Zagorodnyaya T.A."/>
            <person name="Furtak V.A."/>
            <person name="Nattanmai G."/>
            <person name="Randall L."/>
            <person name="Jose S."/>
            <person name="Gao Y."/>
            <person name="Eisenberg T."/>
            <person name="Delmonte P."/>
            <person name="Blom J."/>
            <person name="Mitchell K.K."/>
        </authorList>
    </citation>
    <scope>NUCLEOTIDE SEQUENCE [LARGE SCALE GENOMIC DNA]</scope>
    <source>
        <strain evidence="6 7">SQ9-PEA</strain>
    </source>
</reference>
<dbReference type="Proteomes" id="UP001206548">
    <property type="component" value="Unassembled WGS sequence"/>
</dbReference>
<sequence>MKKSKWFVTAGVTLLAVSALAACGNKKQSSNGVKHSSLPTSVTNKGTAKKDACLNGAIVASSEGTGIFMDELTSTATDGNFSGYVDESIFGYNKNLQVDDSGLASADFDNTKKTVTVKLTGKDYKWSDGQPFTIDDYIFTIYAIGNKNYTGVYYSDGYESIVGMEDYHEGKTDTISGVEKIDDYTAVLHYSEMNPSMTYASYLPAFIAPQHIFKDIPVQDWEKSDYARTDKFVGMGPYKIKSVVSGESVVYEANPYYFKGEPKTKNLKVDVVSPDTIAQEVKAGHYDITSVPKDQYEQFKKLKNITLLGSKQNSLAYLGFKLGKIENGKRVLNPNAKAKDVKLRQALAYALDNKKIGESLYNGLQFPATTLEISFFGDLHAKDVKGYSYNPDKAKKLLKEAGYKDVDKDGYVEDPKGKPFKLTLGASQNGDTYESLIQQYIAWWKAIGVKVELYGGRTMEFNAFYDVVKKDDALDMYLGAFTTGFDPAPNSLWGPSTTNLNYTGFVSEKQNKLLKQLVSEKAMDKAYRIKAYKEWQEYSNKQLYAVPLFEANAVVAVNKRVKAYDTEIAAKAGEVNNIELVSDKGVADK</sequence>
<dbReference type="InterPro" id="IPR030678">
    <property type="entry name" value="Peptide/Ni-bd"/>
</dbReference>
<keyword evidence="3 4" id="KW-0732">Signal</keyword>
<feature type="signal peptide" evidence="4">
    <location>
        <begin position="1"/>
        <end position="21"/>
    </location>
</feature>
<dbReference type="InterPro" id="IPR039424">
    <property type="entry name" value="SBP_5"/>
</dbReference>
<dbReference type="Gene3D" id="3.10.105.10">
    <property type="entry name" value="Dipeptide-binding Protein, Domain 3"/>
    <property type="match status" value="1"/>
</dbReference>
<evidence type="ECO:0000256" key="2">
    <source>
        <dbReference type="ARBA" id="ARBA00022448"/>
    </source>
</evidence>
<dbReference type="Gene3D" id="3.40.190.10">
    <property type="entry name" value="Periplasmic binding protein-like II"/>
    <property type="match status" value="1"/>
</dbReference>
<comment type="similarity">
    <text evidence="1">Belongs to the bacterial solute-binding protein 5 family.</text>
</comment>
<dbReference type="SUPFAM" id="SSF53850">
    <property type="entry name" value="Periplasmic binding protein-like II"/>
    <property type="match status" value="1"/>
</dbReference>
<dbReference type="InterPro" id="IPR000914">
    <property type="entry name" value="SBP_5_dom"/>
</dbReference>
<dbReference type="PROSITE" id="PS51257">
    <property type="entry name" value="PROKAR_LIPOPROTEIN"/>
    <property type="match status" value="1"/>
</dbReference>
<feature type="domain" description="Solute-binding protein family 5" evidence="5">
    <location>
        <begin position="109"/>
        <end position="496"/>
    </location>
</feature>
<evidence type="ECO:0000259" key="5">
    <source>
        <dbReference type="Pfam" id="PF00496"/>
    </source>
</evidence>